<feature type="binding site" evidence="4">
    <location>
        <position position="167"/>
    </location>
    <ligand>
        <name>Mn(2+)</name>
        <dbReference type="ChEBI" id="CHEBI:29035"/>
        <label>1</label>
    </ligand>
</feature>
<dbReference type="PIRSF" id="PIRSF036979">
    <property type="entry name" value="Arginase"/>
    <property type="match status" value="1"/>
</dbReference>
<dbReference type="InterPro" id="IPR020855">
    <property type="entry name" value="Ureohydrolase_Mn_BS"/>
</dbReference>
<dbReference type="CDD" id="cd11592">
    <property type="entry name" value="Agmatinase_PAH"/>
    <property type="match status" value="1"/>
</dbReference>
<dbReference type="Gene3D" id="3.40.800.10">
    <property type="entry name" value="Ureohydrolase domain"/>
    <property type="match status" value="1"/>
</dbReference>
<protein>
    <submittedName>
        <fullName evidence="6">Agmatinase</fullName>
    </submittedName>
</protein>
<dbReference type="GO" id="GO:0008783">
    <property type="term" value="F:agmatinase activity"/>
    <property type="evidence" value="ECO:0007669"/>
    <property type="project" value="TreeGrafter"/>
</dbReference>
<dbReference type="InterPro" id="IPR006035">
    <property type="entry name" value="Ureohydrolase"/>
</dbReference>
<comment type="caution">
    <text evidence="6">The sequence shown here is derived from an EMBL/GenBank/DDBJ whole genome shotgun (WGS) entry which is preliminary data.</text>
</comment>
<comment type="cofactor">
    <cofactor evidence="4">
        <name>Mn(2+)</name>
        <dbReference type="ChEBI" id="CHEBI:29035"/>
    </cofactor>
    <text evidence="4">Binds 2 manganese ions per subunit.</text>
</comment>
<dbReference type="OrthoDB" id="9788689at2"/>
<keyword evidence="4" id="KW-0464">Manganese</keyword>
<dbReference type="PANTHER" id="PTHR11358">
    <property type="entry name" value="ARGINASE/AGMATINASE"/>
    <property type="match status" value="1"/>
</dbReference>
<proteinExistence type="inferred from homology"/>
<dbReference type="InterPro" id="IPR023696">
    <property type="entry name" value="Ureohydrolase_dom_sf"/>
</dbReference>
<feature type="binding site" evidence="4">
    <location>
        <position position="143"/>
    </location>
    <ligand>
        <name>Mn(2+)</name>
        <dbReference type="ChEBI" id="CHEBI:29035"/>
        <label>1</label>
    </ligand>
</feature>
<dbReference type="InterPro" id="IPR005925">
    <property type="entry name" value="Agmatinase-rel"/>
</dbReference>
<reference evidence="7" key="1">
    <citation type="submission" date="2017-10" db="EMBL/GenBank/DDBJ databases">
        <authorList>
            <person name="Kravchenko I.K."/>
            <person name="Grouzdev D.S."/>
        </authorList>
    </citation>
    <scope>NUCLEOTIDE SEQUENCE [LARGE SCALE GENOMIC DNA]</scope>
    <source>
        <strain evidence="7">B2</strain>
    </source>
</reference>
<evidence type="ECO:0000256" key="5">
    <source>
        <dbReference type="RuleBase" id="RU003684"/>
    </source>
</evidence>
<evidence type="ECO:0000256" key="1">
    <source>
        <dbReference type="ARBA" id="ARBA00009227"/>
    </source>
</evidence>
<gene>
    <name evidence="6" type="primary">speB</name>
    <name evidence="6" type="ORF">CRT60_02165</name>
</gene>
<evidence type="ECO:0000256" key="2">
    <source>
        <dbReference type="ARBA" id="ARBA00022723"/>
    </source>
</evidence>
<dbReference type="NCBIfam" id="TIGR01230">
    <property type="entry name" value="agmatinase"/>
    <property type="match status" value="1"/>
</dbReference>
<dbReference type="GO" id="GO:0033389">
    <property type="term" value="P:putrescine biosynthetic process from arginine, via agmatine"/>
    <property type="evidence" value="ECO:0007669"/>
    <property type="project" value="TreeGrafter"/>
</dbReference>
<feature type="binding site" evidence="4">
    <location>
        <position position="165"/>
    </location>
    <ligand>
        <name>Mn(2+)</name>
        <dbReference type="ChEBI" id="CHEBI:29035"/>
        <label>1</label>
    </ligand>
</feature>
<keyword evidence="2 4" id="KW-0479">Metal-binding</keyword>
<feature type="binding site" evidence="4">
    <location>
        <position position="169"/>
    </location>
    <ligand>
        <name>Mn(2+)</name>
        <dbReference type="ChEBI" id="CHEBI:29035"/>
        <label>1</label>
    </ligand>
</feature>
<dbReference type="GO" id="GO:0046872">
    <property type="term" value="F:metal ion binding"/>
    <property type="evidence" value="ECO:0007669"/>
    <property type="project" value="UniProtKB-KW"/>
</dbReference>
<dbReference type="EMBL" id="PDKW01000037">
    <property type="protein sequence ID" value="PGH58821.1"/>
    <property type="molecule type" value="Genomic_DNA"/>
</dbReference>
<dbReference type="PROSITE" id="PS01053">
    <property type="entry name" value="ARGINASE_1"/>
    <property type="match status" value="1"/>
</dbReference>
<dbReference type="PROSITE" id="PS51409">
    <property type="entry name" value="ARGINASE_2"/>
    <property type="match status" value="1"/>
</dbReference>
<evidence type="ECO:0000256" key="4">
    <source>
        <dbReference type="PIRSR" id="PIRSR036979-1"/>
    </source>
</evidence>
<sequence>MPLKSDGEKPLPGASPTFFQPVSAFDLPRYAGLPSFMRLPYLGLDDPATADVDIAIVGVPWDGGTTNRPGTRHGPRQLRDLSTMIRPVHPVTGMNPFSLRNVADLGDSPVNPADVADALDRIAGFYGTLKSRGIAPLSAGGDHLVSYPILKALAADGPLGMIHFDAHTDLFDNYFGGFKYTHGTPFRRAIEDGYLDPRRVVQIGIRGTMYDGADVVWGLEQGVRIIRIEEVEDRGIAAVMEEARAIVGDGPTYASFDIDCIDPAFAPGTGTPEIGGLTTREAQRMVRLLSGLNLVGADLVEVSPPFDPSGGTAWVGISMMYELLCVLAASPATLRNKS</sequence>
<evidence type="ECO:0000256" key="3">
    <source>
        <dbReference type="ARBA" id="ARBA00022801"/>
    </source>
</evidence>
<organism evidence="6 7">
    <name type="scientific">Azospirillum palustre</name>
    <dbReference type="NCBI Taxonomy" id="2044885"/>
    <lineage>
        <taxon>Bacteria</taxon>
        <taxon>Pseudomonadati</taxon>
        <taxon>Pseudomonadota</taxon>
        <taxon>Alphaproteobacteria</taxon>
        <taxon>Rhodospirillales</taxon>
        <taxon>Azospirillaceae</taxon>
        <taxon>Azospirillum</taxon>
    </lineage>
</organism>
<evidence type="ECO:0000313" key="6">
    <source>
        <dbReference type="EMBL" id="PGH58821.1"/>
    </source>
</evidence>
<feature type="binding site" evidence="4">
    <location>
        <position position="259"/>
    </location>
    <ligand>
        <name>Mn(2+)</name>
        <dbReference type="ChEBI" id="CHEBI:29035"/>
        <label>1</label>
    </ligand>
</feature>
<dbReference type="PRINTS" id="PR00116">
    <property type="entry name" value="ARGINASE"/>
</dbReference>
<comment type="similarity">
    <text evidence="1">Belongs to the arginase family. Agmatinase subfamily.</text>
</comment>
<accession>A0A2B8BLJ9</accession>
<dbReference type="SUPFAM" id="SSF52768">
    <property type="entry name" value="Arginase/deacetylase"/>
    <property type="match status" value="1"/>
</dbReference>
<dbReference type="Proteomes" id="UP000225379">
    <property type="component" value="Unassembled WGS sequence"/>
</dbReference>
<dbReference type="RefSeq" id="WP_098734819.1">
    <property type="nucleotide sequence ID" value="NZ_PDKW01000037.1"/>
</dbReference>
<dbReference type="PANTHER" id="PTHR11358:SF26">
    <property type="entry name" value="GUANIDINO ACID HYDROLASE, MITOCHONDRIAL"/>
    <property type="match status" value="1"/>
</dbReference>
<dbReference type="AlphaFoldDB" id="A0A2B8BLJ9"/>
<feature type="binding site" evidence="4">
    <location>
        <position position="257"/>
    </location>
    <ligand>
        <name>Mn(2+)</name>
        <dbReference type="ChEBI" id="CHEBI:29035"/>
        <label>1</label>
    </ligand>
</feature>
<evidence type="ECO:0000313" key="7">
    <source>
        <dbReference type="Proteomes" id="UP000225379"/>
    </source>
</evidence>
<dbReference type="Pfam" id="PF00491">
    <property type="entry name" value="Arginase"/>
    <property type="match status" value="1"/>
</dbReference>
<name>A0A2B8BLJ9_9PROT</name>
<keyword evidence="7" id="KW-1185">Reference proteome</keyword>
<keyword evidence="3 5" id="KW-0378">Hydrolase</keyword>